<dbReference type="InterPro" id="IPR012349">
    <property type="entry name" value="Split_barrel_FMN-bd"/>
</dbReference>
<dbReference type="RefSeq" id="WP_077992838.1">
    <property type="nucleotide sequence ID" value="NZ_CP015625.1"/>
</dbReference>
<organism evidence="1 2">
    <name type="scientific">Bartonella choladocola</name>
    <dbReference type="NCBI Taxonomy" id="2750995"/>
    <lineage>
        <taxon>Bacteria</taxon>
        <taxon>Pseudomonadati</taxon>
        <taxon>Pseudomonadota</taxon>
        <taxon>Alphaproteobacteria</taxon>
        <taxon>Hyphomicrobiales</taxon>
        <taxon>Bartonellaceae</taxon>
        <taxon>Bartonella</taxon>
    </lineage>
</organism>
<dbReference type="STRING" id="1686310.BBC0244_015610"/>
<dbReference type="PANTHER" id="PTHR34071">
    <property type="entry name" value="5-NITROIMIDAZOLE ANTIBIOTICS RESISTANCE PROTEIN, NIMA-FAMILY-RELATED PROTEIN-RELATED"/>
    <property type="match status" value="1"/>
</dbReference>
<evidence type="ECO:0000313" key="1">
    <source>
        <dbReference type="EMBL" id="AQT47673.1"/>
    </source>
</evidence>
<gene>
    <name evidence="1" type="ORF">BBC0122_015700</name>
</gene>
<keyword evidence="2" id="KW-1185">Reference proteome</keyword>
<dbReference type="EMBL" id="CP015625">
    <property type="protein sequence ID" value="AQT47673.1"/>
    <property type="molecule type" value="Genomic_DNA"/>
</dbReference>
<dbReference type="AlphaFoldDB" id="A0A1U9MIX0"/>
<dbReference type="Pfam" id="PF12900">
    <property type="entry name" value="Pyridox_ox_2"/>
    <property type="match status" value="1"/>
</dbReference>
<protein>
    <recommendedName>
        <fullName evidence="3">Pyridoxamine 5'-phosphate oxidase family protein</fullName>
    </recommendedName>
</protein>
<evidence type="ECO:0008006" key="3">
    <source>
        <dbReference type="Google" id="ProtNLM"/>
    </source>
</evidence>
<accession>A0A1U9MIX0</accession>
<dbReference type="PANTHER" id="PTHR34071:SF2">
    <property type="entry name" value="FLAVIN-NUCLEOTIDE-BINDING PROTEIN"/>
    <property type="match status" value="1"/>
</dbReference>
<evidence type="ECO:0000313" key="2">
    <source>
        <dbReference type="Proteomes" id="UP000189632"/>
    </source>
</evidence>
<dbReference type="Proteomes" id="UP000189632">
    <property type="component" value="Chromosome"/>
</dbReference>
<dbReference type="InterPro" id="IPR024747">
    <property type="entry name" value="Pyridox_Oxase-rel"/>
</dbReference>
<reference evidence="1 2" key="1">
    <citation type="submission" date="2016-11" db="EMBL/GenBank/DDBJ databases">
        <title>Comparative genomics of Bartonella apis.</title>
        <authorList>
            <person name="Engel P."/>
        </authorList>
    </citation>
    <scope>NUCLEOTIDE SEQUENCE [LARGE SCALE GENOMIC DNA]</scope>
    <source>
        <strain evidence="1 2">BBC0122</strain>
    </source>
</reference>
<dbReference type="SUPFAM" id="SSF50475">
    <property type="entry name" value="FMN-binding split barrel"/>
    <property type="match status" value="1"/>
</dbReference>
<proteinExistence type="predicted"/>
<name>A0A1U9MIX0_9HYPH</name>
<sequence>MTTEDFSITDKNRVKRSYKRASYKKETVYHILDSSALAHVAYVIDNTPFCTPTTHWREGDYLYWHGSSASRMINRLKQGVDVCVTVSRLDGFVLARSAFHHSVNYRSVMCFGKATLVSNEEEKYRALNNMIERFFPKRTDEIREVTQKELKATSVIKMKIDVAAAKMRAAGPQDDEEDYANPIWAGVIPLTTIIGTYQPDDRLENGITPSESLNVWTSGKRLDDVLTETQQIYMNRLT</sequence>
<dbReference type="Gene3D" id="2.30.110.10">
    <property type="entry name" value="Electron Transport, Fmn-binding Protein, Chain A"/>
    <property type="match status" value="1"/>
</dbReference>
<dbReference type="KEGG" id="bapi:BBC0122_015700"/>
<dbReference type="OrthoDB" id="116031at2"/>